<feature type="compositionally biased region" description="Basic and acidic residues" evidence="6">
    <location>
        <begin position="461"/>
        <end position="538"/>
    </location>
</feature>
<dbReference type="RefSeq" id="WP_254576065.1">
    <property type="nucleotide sequence ID" value="NZ_CP100595.1"/>
</dbReference>
<dbReference type="InterPro" id="IPR050768">
    <property type="entry name" value="UPF0353/GerABKA_families"/>
</dbReference>
<dbReference type="SUPFAM" id="SSF48452">
    <property type="entry name" value="TPR-like"/>
    <property type="match status" value="1"/>
</dbReference>
<evidence type="ECO:0000256" key="2">
    <source>
        <dbReference type="ARBA" id="ARBA00022692"/>
    </source>
</evidence>
<dbReference type="SUPFAM" id="SSF53300">
    <property type="entry name" value="vWA-like"/>
    <property type="match status" value="1"/>
</dbReference>
<dbReference type="Gene3D" id="3.40.50.410">
    <property type="entry name" value="von Willebrand factor, type A domain"/>
    <property type="match status" value="1"/>
</dbReference>
<dbReference type="PANTHER" id="PTHR22550:SF5">
    <property type="entry name" value="LEUCINE ZIPPER PROTEIN 4"/>
    <property type="match status" value="1"/>
</dbReference>
<dbReference type="PROSITE" id="PS50234">
    <property type="entry name" value="VWFA"/>
    <property type="match status" value="1"/>
</dbReference>
<dbReference type="EMBL" id="CP100595">
    <property type="protein sequence ID" value="UTJ05884.1"/>
    <property type="molecule type" value="Genomic_DNA"/>
</dbReference>
<dbReference type="InterPro" id="IPR019734">
    <property type="entry name" value="TPR_rpt"/>
</dbReference>
<proteinExistence type="predicted"/>
<keyword evidence="1" id="KW-1003">Cell membrane</keyword>
<organism evidence="9 10">
    <name type="scientific">Arcobacter roscoffensis</name>
    <dbReference type="NCBI Taxonomy" id="2961520"/>
    <lineage>
        <taxon>Bacteria</taxon>
        <taxon>Pseudomonadati</taxon>
        <taxon>Campylobacterota</taxon>
        <taxon>Epsilonproteobacteria</taxon>
        <taxon>Campylobacterales</taxon>
        <taxon>Arcobacteraceae</taxon>
        <taxon>Arcobacter</taxon>
    </lineage>
</organism>
<dbReference type="InterPro" id="IPR036465">
    <property type="entry name" value="vWFA_dom_sf"/>
</dbReference>
<feature type="transmembrane region" description="Helical" evidence="7">
    <location>
        <begin position="329"/>
        <end position="349"/>
    </location>
</feature>
<dbReference type="Proteomes" id="UP001060012">
    <property type="component" value="Chromosome"/>
</dbReference>
<gene>
    <name evidence="9" type="ORF">NJU99_11575</name>
</gene>
<evidence type="ECO:0000256" key="3">
    <source>
        <dbReference type="ARBA" id="ARBA00022989"/>
    </source>
</evidence>
<feature type="transmembrane region" description="Helical" evidence="7">
    <location>
        <begin position="298"/>
        <end position="317"/>
    </location>
</feature>
<dbReference type="Gene3D" id="1.25.40.10">
    <property type="entry name" value="Tetratricopeptide repeat domain"/>
    <property type="match status" value="1"/>
</dbReference>
<keyword evidence="10" id="KW-1185">Reference proteome</keyword>
<keyword evidence="4 7" id="KW-0472">Membrane</keyword>
<keyword evidence="2 7" id="KW-0812">Transmembrane</keyword>
<dbReference type="InterPro" id="IPR011990">
    <property type="entry name" value="TPR-like_helical_dom_sf"/>
</dbReference>
<evidence type="ECO:0000313" key="9">
    <source>
        <dbReference type="EMBL" id="UTJ05884.1"/>
    </source>
</evidence>
<evidence type="ECO:0000256" key="4">
    <source>
        <dbReference type="ARBA" id="ARBA00023136"/>
    </source>
</evidence>
<evidence type="ECO:0000313" key="10">
    <source>
        <dbReference type="Proteomes" id="UP001060012"/>
    </source>
</evidence>
<feature type="transmembrane region" description="Helical" evidence="7">
    <location>
        <begin position="56"/>
        <end position="74"/>
    </location>
</feature>
<evidence type="ECO:0000256" key="6">
    <source>
        <dbReference type="SAM" id="MobiDB-lite"/>
    </source>
</evidence>
<feature type="domain" description="VWFA" evidence="8">
    <location>
        <begin position="87"/>
        <end position="282"/>
    </location>
</feature>
<keyword evidence="5" id="KW-0802">TPR repeat</keyword>
<dbReference type="Pfam" id="PF00515">
    <property type="entry name" value="TPR_1"/>
    <property type="match status" value="1"/>
</dbReference>
<evidence type="ECO:0000256" key="1">
    <source>
        <dbReference type="ARBA" id="ARBA00022475"/>
    </source>
</evidence>
<feature type="compositionally biased region" description="Polar residues" evidence="6">
    <location>
        <begin position="549"/>
        <end position="558"/>
    </location>
</feature>
<dbReference type="PANTHER" id="PTHR22550">
    <property type="entry name" value="SPORE GERMINATION PROTEIN"/>
    <property type="match status" value="1"/>
</dbReference>
<dbReference type="InterPro" id="IPR002035">
    <property type="entry name" value="VWF_A"/>
</dbReference>
<keyword evidence="3 7" id="KW-1133">Transmembrane helix</keyword>
<evidence type="ECO:0000256" key="7">
    <source>
        <dbReference type="SAM" id="Phobius"/>
    </source>
</evidence>
<feature type="transmembrane region" description="Helical" evidence="7">
    <location>
        <begin position="7"/>
        <end position="24"/>
    </location>
</feature>
<feature type="repeat" description="TPR" evidence="5">
    <location>
        <begin position="415"/>
        <end position="448"/>
    </location>
</feature>
<dbReference type="SMART" id="SM00327">
    <property type="entry name" value="VWA"/>
    <property type="match status" value="1"/>
</dbReference>
<dbReference type="SMART" id="SM00028">
    <property type="entry name" value="TPR"/>
    <property type="match status" value="2"/>
</dbReference>
<dbReference type="PROSITE" id="PS50005">
    <property type="entry name" value="TPR"/>
    <property type="match status" value="1"/>
</dbReference>
<evidence type="ECO:0000256" key="5">
    <source>
        <dbReference type="PROSITE-ProRule" id="PRU00339"/>
    </source>
</evidence>
<dbReference type="Pfam" id="PF13519">
    <property type="entry name" value="VWA_2"/>
    <property type="match status" value="1"/>
</dbReference>
<feature type="region of interest" description="Disordered" evidence="6">
    <location>
        <begin position="461"/>
        <end position="558"/>
    </location>
</feature>
<protein>
    <submittedName>
        <fullName evidence="9">VWA domain-containing protein</fullName>
    </submittedName>
</protein>
<sequence>MSFLYQNVLFFMLLPSFILLFLIIKKGDKFSQYFTKDTLDKLSISNRYFSTKARNITLLIALIFMIIALARPVINEKNISSKHKINSLVIAIDVSKSMLANDILPNRLSFAKEKTINIIDVYENFAISVIVFAKDAFILSPLTQDLDSLKYLVNNLDYTLDFNNGTNIYATLEASNKLLKHYKNKNLILLSDGGDKKEFIEEIELANENKIKVYTIATATSKPTPIKLKNNTFLTNKNNQVVTVKLNENIKKLALQSGGGYIDFTLDNNDITQIKNEITSSFSKKEFKSKKYKAYTELFYYPLAIGIFLLLIAFSSLPNLKKLNKNANIFFIFIIFSFLNPNSLKASIFDFKHIEDSKKAYEEKNYDKAYNELLKVKESKEKEYNLANILYKQKKYKEAIKRYESIKSDDRNLEFNRLHNLGNAYAKNKQYKNAIESYKNALKIKNNEATKQNLEKVKKLLDKNKKDENKSKENKNKNKKQDENKEQKNKQKKDSNSKKSKDTENKKEENKKQESINDKKYISKKEEEKWLKQLEIKKPKVFLQKVKSKTNQESQTAW</sequence>
<accession>A0ABY5E0Z8</accession>
<evidence type="ECO:0000259" key="8">
    <source>
        <dbReference type="PROSITE" id="PS50234"/>
    </source>
</evidence>
<name>A0ABY5E0Z8_9BACT</name>
<reference evidence="9" key="1">
    <citation type="submission" date="2022-07" db="EMBL/GenBank/DDBJ databases">
        <title>Arcobacter roscoffensis sp. nov., a marine bacterium isolated from coastal seawater collected from Roscoff, France.</title>
        <authorList>
            <person name="Pascual J."/>
            <person name="Lepeaux C."/>
            <person name="Methner A."/>
            <person name="Overmann J."/>
        </authorList>
    </citation>
    <scope>NUCLEOTIDE SEQUENCE</scope>
    <source>
        <strain evidence="9">ARW1-2F2</strain>
    </source>
</reference>